<feature type="transmembrane region" description="Helical" evidence="9">
    <location>
        <begin position="276"/>
        <end position="296"/>
    </location>
</feature>
<keyword evidence="2" id="KW-1003">Cell membrane</keyword>
<evidence type="ECO:0000256" key="1">
    <source>
        <dbReference type="ARBA" id="ARBA00004651"/>
    </source>
</evidence>
<dbReference type="Pfam" id="PF00001">
    <property type="entry name" value="7tm_1"/>
    <property type="match status" value="1"/>
</dbReference>
<evidence type="ECO:0000256" key="4">
    <source>
        <dbReference type="ARBA" id="ARBA00022989"/>
    </source>
</evidence>
<dbReference type="PROSITE" id="PS50262">
    <property type="entry name" value="G_PROTEIN_RECEP_F1_2"/>
    <property type="match status" value="1"/>
</dbReference>
<feature type="transmembrane region" description="Helical" evidence="9">
    <location>
        <begin position="316"/>
        <end position="338"/>
    </location>
</feature>
<feature type="transmembrane region" description="Helical" evidence="9">
    <location>
        <begin position="126"/>
        <end position="145"/>
    </location>
</feature>
<evidence type="ECO:0000256" key="8">
    <source>
        <dbReference type="ARBA" id="ARBA00023224"/>
    </source>
</evidence>
<dbReference type="Gene3D" id="1.20.1070.10">
    <property type="entry name" value="Rhodopsin 7-helix transmembrane proteins"/>
    <property type="match status" value="1"/>
</dbReference>
<name>A0A813ZT50_9BILA</name>
<dbReference type="GO" id="GO:0004993">
    <property type="term" value="F:G protein-coupled serotonin receptor activity"/>
    <property type="evidence" value="ECO:0007669"/>
    <property type="project" value="TreeGrafter"/>
</dbReference>
<keyword evidence="6 9" id="KW-0472">Membrane</keyword>
<feature type="transmembrane region" description="Helical" evidence="9">
    <location>
        <begin position="82"/>
        <end position="105"/>
    </location>
</feature>
<accession>A0A813ZT50</accession>
<gene>
    <name evidence="11" type="ORF">OXX778_LOCUS11552</name>
</gene>
<dbReference type="EMBL" id="CAJNOC010001968">
    <property type="protein sequence ID" value="CAF0904067.1"/>
    <property type="molecule type" value="Genomic_DNA"/>
</dbReference>
<feature type="transmembrane region" description="Helical" evidence="9">
    <location>
        <begin position="165"/>
        <end position="189"/>
    </location>
</feature>
<dbReference type="AlphaFoldDB" id="A0A813ZT50"/>
<organism evidence="11 12">
    <name type="scientific">Brachionus calyciflorus</name>
    <dbReference type="NCBI Taxonomy" id="104777"/>
    <lineage>
        <taxon>Eukaryota</taxon>
        <taxon>Metazoa</taxon>
        <taxon>Spiralia</taxon>
        <taxon>Gnathifera</taxon>
        <taxon>Rotifera</taxon>
        <taxon>Eurotatoria</taxon>
        <taxon>Monogononta</taxon>
        <taxon>Pseudotrocha</taxon>
        <taxon>Ploima</taxon>
        <taxon>Brachionidae</taxon>
        <taxon>Brachionus</taxon>
    </lineage>
</organism>
<keyword evidence="4 9" id="KW-1133">Transmembrane helix</keyword>
<evidence type="ECO:0000256" key="5">
    <source>
        <dbReference type="ARBA" id="ARBA00023040"/>
    </source>
</evidence>
<dbReference type="InterPro" id="IPR000276">
    <property type="entry name" value="GPCR_Rhodpsn"/>
</dbReference>
<sequence length="362" mass="41902">MISEKIFIISSKIVIIALTALLNVIIIYIFMAQIKRRTFSDYIYLSIGLSDFLIGFLSMSTQSILDQYDYWPFDRFTCFLSIYLQYAIPDTTILALLVLALHIYVQLTSHSRVIENFSLPNLLKLALPWLIASLFWTFSIVYFVLNKKYCIIKCNIQPDFNFKLLKSLIFGFLPLFLIILINILSIRVLNKKTKQLTYRKESTNGLVLKKFNQNSPFSLASSSTSVRITLKVNSYVKCLPNFFTESKTDSSVQTTPLGSFSSKSFLDMKKNRYKKVVLCILALSVSITTTQIVYLISWPFYDTSNKKANQPLISVIYEIGVWLSYLTSLFNPILLFIFNEKVKRNFKKMVKKNKHHSLVRNK</sequence>
<keyword evidence="3 9" id="KW-0812">Transmembrane</keyword>
<comment type="subcellular location">
    <subcellularLocation>
        <location evidence="1">Cell membrane</location>
        <topology evidence="1">Multi-pass membrane protein</topology>
    </subcellularLocation>
</comment>
<keyword evidence="7" id="KW-0675">Receptor</keyword>
<feature type="domain" description="G-protein coupled receptors family 1 profile" evidence="10">
    <location>
        <begin position="22"/>
        <end position="335"/>
    </location>
</feature>
<reference evidence="11" key="1">
    <citation type="submission" date="2021-02" db="EMBL/GenBank/DDBJ databases">
        <authorList>
            <person name="Nowell W R."/>
        </authorList>
    </citation>
    <scope>NUCLEOTIDE SEQUENCE</scope>
    <source>
        <strain evidence="11">Ploen Becks lab</strain>
    </source>
</reference>
<evidence type="ECO:0000259" key="10">
    <source>
        <dbReference type="PROSITE" id="PS50262"/>
    </source>
</evidence>
<feature type="transmembrane region" description="Helical" evidence="9">
    <location>
        <begin position="42"/>
        <end position="62"/>
    </location>
</feature>
<protein>
    <recommendedName>
        <fullName evidence="10">G-protein coupled receptors family 1 profile domain-containing protein</fullName>
    </recommendedName>
</protein>
<proteinExistence type="predicted"/>
<evidence type="ECO:0000256" key="3">
    <source>
        <dbReference type="ARBA" id="ARBA00022692"/>
    </source>
</evidence>
<evidence type="ECO:0000313" key="11">
    <source>
        <dbReference type="EMBL" id="CAF0904067.1"/>
    </source>
</evidence>
<dbReference type="SUPFAM" id="SSF81321">
    <property type="entry name" value="Family A G protein-coupled receptor-like"/>
    <property type="match status" value="1"/>
</dbReference>
<dbReference type="GO" id="GO:0045202">
    <property type="term" value="C:synapse"/>
    <property type="evidence" value="ECO:0007669"/>
    <property type="project" value="GOC"/>
</dbReference>
<comment type="caution">
    <text evidence="11">The sequence shown here is derived from an EMBL/GenBank/DDBJ whole genome shotgun (WGS) entry which is preliminary data.</text>
</comment>
<dbReference type="OrthoDB" id="10492040at2759"/>
<dbReference type="GO" id="GO:0007187">
    <property type="term" value="P:G protein-coupled receptor signaling pathway, coupled to cyclic nucleotide second messenger"/>
    <property type="evidence" value="ECO:0007669"/>
    <property type="project" value="TreeGrafter"/>
</dbReference>
<evidence type="ECO:0000256" key="7">
    <source>
        <dbReference type="ARBA" id="ARBA00023170"/>
    </source>
</evidence>
<dbReference type="InterPro" id="IPR017452">
    <property type="entry name" value="GPCR_Rhodpsn_7TM"/>
</dbReference>
<keyword evidence="12" id="KW-1185">Reference proteome</keyword>
<dbReference type="PANTHER" id="PTHR24247">
    <property type="entry name" value="5-HYDROXYTRYPTAMINE RECEPTOR"/>
    <property type="match status" value="1"/>
</dbReference>
<evidence type="ECO:0000256" key="2">
    <source>
        <dbReference type="ARBA" id="ARBA00022475"/>
    </source>
</evidence>
<feature type="transmembrane region" description="Helical" evidence="9">
    <location>
        <begin position="6"/>
        <end position="30"/>
    </location>
</feature>
<evidence type="ECO:0000256" key="9">
    <source>
        <dbReference type="SAM" id="Phobius"/>
    </source>
</evidence>
<keyword evidence="5" id="KW-0297">G-protein coupled receptor</keyword>
<keyword evidence="8" id="KW-0807">Transducer</keyword>
<dbReference type="PRINTS" id="PR00237">
    <property type="entry name" value="GPCRRHODOPSN"/>
</dbReference>
<evidence type="ECO:0000313" key="12">
    <source>
        <dbReference type="Proteomes" id="UP000663879"/>
    </source>
</evidence>
<dbReference type="GO" id="GO:0007268">
    <property type="term" value="P:chemical synaptic transmission"/>
    <property type="evidence" value="ECO:0007669"/>
    <property type="project" value="TreeGrafter"/>
</dbReference>
<evidence type="ECO:0000256" key="6">
    <source>
        <dbReference type="ARBA" id="ARBA00023136"/>
    </source>
</evidence>
<dbReference type="GO" id="GO:0030594">
    <property type="term" value="F:neurotransmitter receptor activity"/>
    <property type="evidence" value="ECO:0007669"/>
    <property type="project" value="TreeGrafter"/>
</dbReference>
<dbReference type="GO" id="GO:0005886">
    <property type="term" value="C:plasma membrane"/>
    <property type="evidence" value="ECO:0007669"/>
    <property type="project" value="UniProtKB-SubCell"/>
</dbReference>
<dbReference type="PANTHER" id="PTHR24247:SF202">
    <property type="entry name" value="5-HYDROXYTRYPTAMINE RECEPTOR 1"/>
    <property type="match status" value="1"/>
</dbReference>
<dbReference type="GO" id="GO:0030425">
    <property type="term" value="C:dendrite"/>
    <property type="evidence" value="ECO:0007669"/>
    <property type="project" value="TreeGrafter"/>
</dbReference>
<dbReference type="Proteomes" id="UP000663879">
    <property type="component" value="Unassembled WGS sequence"/>
</dbReference>